<evidence type="ECO:0000313" key="2">
    <source>
        <dbReference type="Proteomes" id="UP000821865"/>
    </source>
</evidence>
<evidence type="ECO:0000313" key="1">
    <source>
        <dbReference type="EMBL" id="KAH7958834.1"/>
    </source>
</evidence>
<gene>
    <name evidence="1" type="ORF">HPB49_005684</name>
</gene>
<dbReference type="EMBL" id="CM023472">
    <property type="protein sequence ID" value="KAH7958834.1"/>
    <property type="molecule type" value="Genomic_DNA"/>
</dbReference>
<accession>A0ACB8D2Y9</accession>
<keyword evidence="2" id="KW-1185">Reference proteome</keyword>
<reference evidence="1" key="1">
    <citation type="submission" date="2020-05" db="EMBL/GenBank/DDBJ databases">
        <title>Large-scale comparative analyses of tick genomes elucidate their genetic diversity and vector capacities.</title>
        <authorList>
            <person name="Jia N."/>
            <person name="Wang J."/>
            <person name="Shi W."/>
            <person name="Du L."/>
            <person name="Sun Y."/>
            <person name="Zhan W."/>
            <person name="Jiang J."/>
            <person name="Wang Q."/>
            <person name="Zhang B."/>
            <person name="Ji P."/>
            <person name="Sakyi L.B."/>
            <person name="Cui X."/>
            <person name="Yuan T."/>
            <person name="Jiang B."/>
            <person name="Yang W."/>
            <person name="Lam T.T.-Y."/>
            <person name="Chang Q."/>
            <person name="Ding S."/>
            <person name="Wang X."/>
            <person name="Zhu J."/>
            <person name="Ruan X."/>
            <person name="Zhao L."/>
            <person name="Wei J."/>
            <person name="Que T."/>
            <person name="Du C."/>
            <person name="Cheng J."/>
            <person name="Dai P."/>
            <person name="Han X."/>
            <person name="Huang E."/>
            <person name="Gao Y."/>
            <person name="Liu J."/>
            <person name="Shao H."/>
            <person name="Ye R."/>
            <person name="Li L."/>
            <person name="Wei W."/>
            <person name="Wang X."/>
            <person name="Wang C."/>
            <person name="Yang T."/>
            <person name="Huo Q."/>
            <person name="Li W."/>
            <person name="Guo W."/>
            <person name="Chen H."/>
            <person name="Zhou L."/>
            <person name="Ni X."/>
            <person name="Tian J."/>
            <person name="Zhou Y."/>
            <person name="Sheng Y."/>
            <person name="Liu T."/>
            <person name="Pan Y."/>
            <person name="Xia L."/>
            <person name="Li J."/>
            <person name="Zhao F."/>
            <person name="Cao W."/>
        </authorList>
    </citation>
    <scope>NUCLEOTIDE SEQUENCE</scope>
    <source>
        <strain evidence="1">Dsil-2018</strain>
    </source>
</reference>
<organism evidence="1 2">
    <name type="scientific">Dermacentor silvarum</name>
    <name type="common">Tick</name>
    <dbReference type="NCBI Taxonomy" id="543639"/>
    <lineage>
        <taxon>Eukaryota</taxon>
        <taxon>Metazoa</taxon>
        <taxon>Ecdysozoa</taxon>
        <taxon>Arthropoda</taxon>
        <taxon>Chelicerata</taxon>
        <taxon>Arachnida</taxon>
        <taxon>Acari</taxon>
        <taxon>Parasitiformes</taxon>
        <taxon>Ixodida</taxon>
        <taxon>Ixodoidea</taxon>
        <taxon>Ixodidae</taxon>
        <taxon>Rhipicephalinae</taxon>
        <taxon>Dermacentor</taxon>
    </lineage>
</organism>
<dbReference type="Proteomes" id="UP000821865">
    <property type="component" value="Chromosome 3"/>
</dbReference>
<name>A0ACB8D2Y9_DERSI</name>
<comment type="caution">
    <text evidence="1">The sequence shown here is derived from an EMBL/GenBank/DDBJ whole genome shotgun (WGS) entry which is preliminary data.</text>
</comment>
<sequence length="192" mass="20731">MSSRKSVKLGEYVSARQRELLIAFMEGHPFLVTAACALGQKIAERRQALWSELAALLNVEGPAIKTAEQWQGYWRKEVFLSRKDAAAVSASQSGTGGGRIIQLLGTSTATGVCKPFFQPLDEEHCGSQTPSIGATVPQPSSCTATSWTQLCENQVSDRETLLQRVADDYARGVAQSAETNEVQYALCLYGGA</sequence>
<proteinExistence type="predicted"/>
<protein>
    <submittedName>
        <fullName evidence="1">Uncharacterized protein</fullName>
    </submittedName>
</protein>